<dbReference type="InterPro" id="IPR017871">
    <property type="entry name" value="ABC_transporter-like_CS"/>
</dbReference>
<evidence type="ECO:0000256" key="1">
    <source>
        <dbReference type="ARBA" id="ARBA00022741"/>
    </source>
</evidence>
<keyword evidence="2 4" id="KW-0067">ATP-binding</keyword>
<protein>
    <submittedName>
        <fullName evidence="4">ABC transporter ATP-binding protein</fullName>
    </submittedName>
</protein>
<name>A0ABW4LGF5_9MICO</name>
<feature type="domain" description="ABC transporter" evidence="3">
    <location>
        <begin position="7"/>
        <end position="203"/>
    </location>
</feature>
<evidence type="ECO:0000256" key="2">
    <source>
        <dbReference type="ARBA" id="ARBA00022840"/>
    </source>
</evidence>
<comment type="caution">
    <text evidence="4">The sequence shown here is derived from an EMBL/GenBank/DDBJ whole genome shotgun (WGS) entry which is preliminary data.</text>
</comment>
<evidence type="ECO:0000313" key="4">
    <source>
        <dbReference type="EMBL" id="MFD1722342.1"/>
    </source>
</evidence>
<dbReference type="InterPro" id="IPR015854">
    <property type="entry name" value="ABC_transpr_LolD-like"/>
</dbReference>
<dbReference type="EMBL" id="JBHUEA010000019">
    <property type="protein sequence ID" value="MFD1722342.1"/>
    <property type="molecule type" value="Genomic_DNA"/>
</dbReference>
<dbReference type="Gene3D" id="3.40.50.300">
    <property type="entry name" value="P-loop containing nucleotide triphosphate hydrolases"/>
    <property type="match status" value="1"/>
</dbReference>
<proteinExistence type="predicted"/>
<evidence type="ECO:0000313" key="5">
    <source>
        <dbReference type="Proteomes" id="UP001597347"/>
    </source>
</evidence>
<sequence>MTADTTIRIDGVGYRRDGRTILEHVTAVIPPGITAVTGPSGSGKSTLLALVAGLDTPDTGTVHNPYPPAQTGLVLQAYGLVGLLTAAENIEIALQAHPGSTRSKIRARAAAALDDVHLTASADHLVETLSGGQQQRVAIARALATRPRLLIADETTAALDHDTADHITGLISRVAQQGGTVLLATHDRALASRADHQIDLQPT</sequence>
<dbReference type="RefSeq" id="WP_377935361.1">
    <property type="nucleotide sequence ID" value="NZ_JBHUEA010000019.1"/>
</dbReference>
<dbReference type="InterPro" id="IPR003439">
    <property type="entry name" value="ABC_transporter-like_ATP-bd"/>
</dbReference>
<dbReference type="Proteomes" id="UP001597347">
    <property type="component" value="Unassembled WGS sequence"/>
</dbReference>
<reference evidence="5" key="1">
    <citation type="journal article" date="2019" name="Int. J. Syst. Evol. Microbiol.">
        <title>The Global Catalogue of Microorganisms (GCM) 10K type strain sequencing project: providing services to taxonomists for standard genome sequencing and annotation.</title>
        <authorList>
            <consortium name="The Broad Institute Genomics Platform"/>
            <consortium name="The Broad Institute Genome Sequencing Center for Infectious Disease"/>
            <person name="Wu L."/>
            <person name="Ma J."/>
        </authorList>
    </citation>
    <scope>NUCLEOTIDE SEQUENCE [LARGE SCALE GENOMIC DNA]</scope>
    <source>
        <strain evidence="5">CGMCC 1.12471</strain>
    </source>
</reference>
<dbReference type="SUPFAM" id="SSF52540">
    <property type="entry name" value="P-loop containing nucleoside triphosphate hydrolases"/>
    <property type="match status" value="1"/>
</dbReference>
<evidence type="ECO:0000259" key="3">
    <source>
        <dbReference type="PROSITE" id="PS50893"/>
    </source>
</evidence>
<dbReference type="PANTHER" id="PTHR24220">
    <property type="entry name" value="IMPORT ATP-BINDING PROTEIN"/>
    <property type="match status" value="1"/>
</dbReference>
<dbReference type="PROSITE" id="PS50893">
    <property type="entry name" value="ABC_TRANSPORTER_2"/>
    <property type="match status" value="1"/>
</dbReference>
<dbReference type="InterPro" id="IPR027417">
    <property type="entry name" value="P-loop_NTPase"/>
</dbReference>
<keyword evidence="1" id="KW-0547">Nucleotide-binding</keyword>
<keyword evidence="5" id="KW-1185">Reference proteome</keyword>
<dbReference type="PANTHER" id="PTHR24220:SF659">
    <property type="entry name" value="TRANSPORTER, PUTATIVE-RELATED"/>
    <property type="match status" value="1"/>
</dbReference>
<dbReference type="InterPro" id="IPR003593">
    <property type="entry name" value="AAA+_ATPase"/>
</dbReference>
<dbReference type="GO" id="GO:0005524">
    <property type="term" value="F:ATP binding"/>
    <property type="evidence" value="ECO:0007669"/>
    <property type="project" value="UniProtKB-KW"/>
</dbReference>
<gene>
    <name evidence="4" type="ORF">ACFSBI_12355</name>
</gene>
<dbReference type="PROSITE" id="PS00211">
    <property type="entry name" value="ABC_TRANSPORTER_1"/>
    <property type="match status" value="1"/>
</dbReference>
<dbReference type="Pfam" id="PF00005">
    <property type="entry name" value="ABC_tran"/>
    <property type="match status" value="1"/>
</dbReference>
<dbReference type="SMART" id="SM00382">
    <property type="entry name" value="AAA"/>
    <property type="match status" value="1"/>
</dbReference>
<accession>A0ABW4LGF5</accession>
<organism evidence="4 5">
    <name type="scientific">Amnibacterium endophyticum</name>
    <dbReference type="NCBI Taxonomy" id="2109337"/>
    <lineage>
        <taxon>Bacteria</taxon>
        <taxon>Bacillati</taxon>
        <taxon>Actinomycetota</taxon>
        <taxon>Actinomycetes</taxon>
        <taxon>Micrococcales</taxon>
        <taxon>Microbacteriaceae</taxon>
        <taxon>Amnibacterium</taxon>
    </lineage>
</organism>